<dbReference type="EMBL" id="JABMCI010000062">
    <property type="protein sequence ID" value="NUU17553.1"/>
    <property type="molecule type" value="Genomic_DNA"/>
</dbReference>
<keyword evidence="4" id="KW-1185">Reference proteome</keyword>
<evidence type="ECO:0000313" key="3">
    <source>
        <dbReference type="EMBL" id="NUU17553.1"/>
    </source>
</evidence>
<feature type="chain" id="PRO_5039621335" description="Secreted protein" evidence="2">
    <location>
        <begin position="21"/>
        <end position="109"/>
    </location>
</feature>
<evidence type="ECO:0008006" key="5">
    <source>
        <dbReference type="Google" id="ProtNLM"/>
    </source>
</evidence>
<dbReference type="Proteomes" id="UP000565724">
    <property type="component" value="Unassembled WGS sequence"/>
</dbReference>
<reference evidence="3 4" key="1">
    <citation type="submission" date="2020-05" db="EMBL/GenBank/DDBJ databases">
        <title>Genome Sequencing of Type Strains.</title>
        <authorList>
            <person name="Lemaire J.F."/>
            <person name="Inderbitzin P."/>
            <person name="Gregorio O.A."/>
            <person name="Collins S.B."/>
            <person name="Wespe N."/>
            <person name="Knight-Connoni V."/>
        </authorList>
    </citation>
    <scope>NUCLEOTIDE SEQUENCE [LARGE SCALE GENOMIC DNA]</scope>
    <source>
        <strain evidence="3 4">ATCC 25174</strain>
    </source>
</reference>
<name>A0A7Y6A1W1_9CELL</name>
<evidence type="ECO:0000256" key="1">
    <source>
        <dbReference type="SAM" id="MobiDB-lite"/>
    </source>
</evidence>
<evidence type="ECO:0000313" key="4">
    <source>
        <dbReference type="Proteomes" id="UP000565724"/>
    </source>
</evidence>
<dbReference type="AlphaFoldDB" id="A0A7Y6A1W1"/>
<proteinExistence type="predicted"/>
<feature type="signal peptide" evidence="2">
    <location>
        <begin position="1"/>
        <end position="20"/>
    </location>
</feature>
<accession>A0A7Y6A1W1</accession>
<sequence length="109" mass="11297">MAIFVAIFLALLVAAGVLLAAGAASSATGKSASPLRTFRTGWSGRKNPDTDQRAAAAAAAVEPVDLSLAQFLRETVDEGEAYLQVDDLAATLQRARDKAVGALPGNRDR</sequence>
<organism evidence="3 4">
    <name type="scientific">Cellulomonas humilata</name>
    <dbReference type="NCBI Taxonomy" id="144055"/>
    <lineage>
        <taxon>Bacteria</taxon>
        <taxon>Bacillati</taxon>
        <taxon>Actinomycetota</taxon>
        <taxon>Actinomycetes</taxon>
        <taxon>Micrococcales</taxon>
        <taxon>Cellulomonadaceae</taxon>
        <taxon>Cellulomonas</taxon>
    </lineage>
</organism>
<protein>
    <recommendedName>
        <fullName evidence="5">Secreted protein</fullName>
    </recommendedName>
</protein>
<comment type="caution">
    <text evidence="3">The sequence shown here is derived from an EMBL/GenBank/DDBJ whole genome shotgun (WGS) entry which is preliminary data.</text>
</comment>
<keyword evidence="2" id="KW-0732">Signal</keyword>
<evidence type="ECO:0000256" key="2">
    <source>
        <dbReference type="SAM" id="SignalP"/>
    </source>
</evidence>
<feature type="region of interest" description="Disordered" evidence="1">
    <location>
        <begin position="23"/>
        <end position="49"/>
    </location>
</feature>
<dbReference type="RefSeq" id="WP_175347501.1">
    <property type="nucleotide sequence ID" value="NZ_JABMCI010000062.1"/>
</dbReference>
<gene>
    <name evidence="3" type="ORF">HP550_09840</name>
</gene>